<keyword evidence="3" id="KW-1185">Reference proteome</keyword>
<organism evidence="2 3">
    <name type="scientific">Porites evermanni</name>
    <dbReference type="NCBI Taxonomy" id="104178"/>
    <lineage>
        <taxon>Eukaryota</taxon>
        <taxon>Metazoa</taxon>
        <taxon>Cnidaria</taxon>
        <taxon>Anthozoa</taxon>
        <taxon>Hexacorallia</taxon>
        <taxon>Scleractinia</taxon>
        <taxon>Fungiina</taxon>
        <taxon>Poritidae</taxon>
        <taxon>Porites</taxon>
    </lineage>
</organism>
<reference evidence="2 3" key="1">
    <citation type="submission" date="2022-05" db="EMBL/GenBank/DDBJ databases">
        <authorList>
            <consortium name="Genoscope - CEA"/>
            <person name="William W."/>
        </authorList>
    </citation>
    <scope>NUCLEOTIDE SEQUENCE [LARGE SCALE GENOMIC DNA]</scope>
</reference>
<keyword evidence="1" id="KW-0812">Transmembrane</keyword>
<feature type="transmembrane region" description="Helical" evidence="1">
    <location>
        <begin position="79"/>
        <end position="102"/>
    </location>
</feature>
<evidence type="ECO:0000313" key="2">
    <source>
        <dbReference type="EMBL" id="CAH3029031.1"/>
    </source>
</evidence>
<proteinExistence type="predicted"/>
<protein>
    <submittedName>
        <fullName evidence="2">Uncharacterized protein</fullName>
    </submittedName>
</protein>
<gene>
    <name evidence="2" type="ORF">PEVE_00035356</name>
</gene>
<dbReference type="Proteomes" id="UP001159427">
    <property type="component" value="Unassembled WGS sequence"/>
</dbReference>
<evidence type="ECO:0000313" key="3">
    <source>
        <dbReference type="Proteomes" id="UP001159427"/>
    </source>
</evidence>
<dbReference type="EMBL" id="CALNXI010000547">
    <property type="protein sequence ID" value="CAH3029031.1"/>
    <property type="molecule type" value="Genomic_DNA"/>
</dbReference>
<accession>A0ABN8MH56</accession>
<evidence type="ECO:0000256" key="1">
    <source>
        <dbReference type="SAM" id="Phobius"/>
    </source>
</evidence>
<sequence length="143" mass="15621">MNDGISDNPSKTDVIEEAAVALLPRFLKEKGGSPHTAMKICMEGESTDQAIEETRFPRIVGKGEFWCLGPLVIAIEGEIILTLASTSMANAISLLAACYYVFNITYKAKPGNVFLFCEATLLDMPTEAKKREALNKFNSSLNL</sequence>
<name>A0ABN8MH56_9CNID</name>
<keyword evidence="1" id="KW-0472">Membrane</keyword>
<keyword evidence="1" id="KW-1133">Transmembrane helix</keyword>
<comment type="caution">
    <text evidence="2">The sequence shown here is derived from an EMBL/GenBank/DDBJ whole genome shotgun (WGS) entry which is preliminary data.</text>
</comment>